<gene>
    <name evidence="1" type="ORF">G4177_32115</name>
</gene>
<sequence length="223" mass="24292">MPPRPTAPPQLQSAPEPLRKFVEDLFTLDVEEPWAQPAQVKETGATVWRPPNAYTLVMGDLEVEGNVLVEAAGHDEGVLVVFGDVTCRNLFVGVGFSFVCIGTLRVKEVLVACSADSVTYAAGVVEAEIVDSGSGAWLTLFGDPSGLRAKYLTHYVMHGRTPIRSQNPPDLRALVVPEVLDLEEWESLSPEEQADEDPKIVIKLDERAARRRLASGESLFVAP</sequence>
<evidence type="ECO:0000313" key="2">
    <source>
        <dbReference type="Proteomes" id="UP001516472"/>
    </source>
</evidence>
<reference evidence="1 2" key="1">
    <citation type="submission" date="2020-02" db="EMBL/GenBank/DDBJ databases">
        <authorList>
            <person name="Babadi Z.K."/>
            <person name="Risdian C."/>
            <person name="Ebrahimipour G.H."/>
            <person name="Wink J."/>
        </authorList>
    </citation>
    <scope>NUCLEOTIDE SEQUENCE [LARGE SCALE GENOMIC DNA]</scope>
    <source>
        <strain evidence="1 2">ZKHCc1 1396</strain>
    </source>
</reference>
<evidence type="ECO:0000313" key="1">
    <source>
        <dbReference type="EMBL" id="MBE4752812.1"/>
    </source>
</evidence>
<dbReference type="RefSeq" id="WP_193429988.1">
    <property type="nucleotide sequence ID" value="NZ_CBCSIP010000156.1"/>
</dbReference>
<keyword evidence="2" id="KW-1185">Reference proteome</keyword>
<accession>A0ABR9PYH7</accession>
<comment type="caution">
    <text evidence="1">The sequence shown here is derived from an EMBL/GenBank/DDBJ whole genome shotgun (WGS) entry which is preliminary data.</text>
</comment>
<dbReference type="EMBL" id="JAAIYO010000014">
    <property type="protein sequence ID" value="MBE4752812.1"/>
    <property type="molecule type" value="Genomic_DNA"/>
</dbReference>
<protein>
    <recommendedName>
        <fullName evidence="3">Polymer-forming cytoskeletal protein</fullName>
    </recommendedName>
</protein>
<organism evidence="1 2">
    <name type="scientific">Corallococcus soli</name>
    <dbReference type="NCBI Taxonomy" id="2710757"/>
    <lineage>
        <taxon>Bacteria</taxon>
        <taxon>Pseudomonadati</taxon>
        <taxon>Myxococcota</taxon>
        <taxon>Myxococcia</taxon>
        <taxon>Myxococcales</taxon>
        <taxon>Cystobacterineae</taxon>
        <taxon>Myxococcaceae</taxon>
        <taxon>Corallococcus</taxon>
    </lineage>
</organism>
<evidence type="ECO:0008006" key="3">
    <source>
        <dbReference type="Google" id="ProtNLM"/>
    </source>
</evidence>
<proteinExistence type="predicted"/>
<name>A0ABR9PYH7_9BACT</name>
<dbReference type="Proteomes" id="UP001516472">
    <property type="component" value="Unassembled WGS sequence"/>
</dbReference>